<dbReference type="InterPro" id="IPR002401">
    <property type="entry name" value="Cyt_P450_E_grp-I"/>
</dbReference>
<evidence type="ECO:0000256" key="5">
    <source>
        <dbReference type="ARBA" id="ARBA00023004"/>
    </source>
</evidence>
<dbReference type="InterPro" id="IPR017972">
    <property type="entry name" value="Cyt_P450_CS"/>
</dbReference>
<dbReference type="GO" id="GO:0020037">
    <property type="term" value="F:heme binding"/>
    <property type="evidence" value="ECO:0007669"/>
    <property type="project" value="InterPro"/>
</dbReference>
<evidence type="ECO:0000256" key="4">
    <source>
        <dbReference type="ARBA" id="ARBA00023002"/>
    </source>
</evidence>
<dbReference type="GO" id="GO:0005506">
    <property type="term" value="F:iron ion binding"/>
    <property type="evidence" value="ECO:0007669"/>
    <property type="project" value="InterPro"/>
</dbReference>
<evidence type="ECO:0000256" key="1">
    <source>
        <dbReference type="ARBA" id="ARBA00001971"/>
    </source>
</evidence>
<dbReference type="Gene3D" id="1.10.630.10">
    <property type="entry name" value="Cytochrome P450"/>
    <property type="match status" value="1"/>
</dbReference>
<protein>
    <submittedName>
        <fullName evidence="10">Benzoate 4-monooxygenase cytochrome P450</fullName>
    </submittedName>
</protein>
<evidence type="ECO:0000256" key="6">
    <source>
        <dbReference type="ARBA" id="ARBA00023033"/>
    </source>
</evidence>
<dbReference type="GO" id="GO:0004497">
    <property type="term" value="F:monooxygenase activity"/>
    <property type="evidence" value="ECO:0007669"/>
    <property type="project" value="UniProtKB-KW"/>
</dbReference>
<keyword evidence="9" id="KW-1133">Transmembrane helix</keyword>
<evidence type="ECO:0000256" key="8">
    <source>
        <dbReference type="RuleBase" id="RU000461"/>
    </source>
</evidence>
<name>A0A6A6T2A9_9PLEO</name>
<dbReference type="PROSITE" id="PS00086">
    <property type="entry name" value="CYTOCHROME_P450"/>
    <property type="match status" value="1"/>
</dbReference>
<dbReference type="InterPro" id="IPR036396">
    <property type="entry name" value="Cyt_P450_sf"/>
</dbReference>
<dbReference type="Proteomes" id="UP000799324">
    <property type="component" value="Unassembled WGS sequence"/>
</dbReference>
<dbReference type="CDD" id="cd11062">
    <property type="entry name" value="CYP58-like"/>
    <property type="match status" value="1"/>
</dbReference>
<proteinExistence type="inferred from homology"/>
<sequence>MFEALIQTPEWDINLLYYTLVLWIVYYAGVGIYRVYFHPLAKFPGPKLAALTFWYEFYYELYPHRFQYLWKIKKLHEQYGPIVRINPIHIHIHDHDYYSTIYAAGNRKRDRCPWWHHAGHKQMSGAMLETMDHDLHKSRRSAVSNFFAKSSVQQLQPLVIESVNKLIARLKQEMKSQTVVNLNYAMAGLTLDVISAYTLGEPMHALDDPVYGKLWMSVLRKGVQMRPVGRQFPWLVNTLMNLPPHIIEKIDPNMATWIRYNEMCRKKIAAIMSHEDNDKAVKHRTVFHEVRDSDMSVKEKDPFRLMGENSVFLGAGTETTARTLSVGLFYLISEKRCGQKLREELKTVLHSKDTKTSLPQLEALPYLSAVLNEAMRCAHGVSSRQPRVATEEDLQYRQWTIPRGTPVMESAYLLHTDTEYYPEPFAFRPERWLENPGLTKYFFPFSKGSRSCLGMNLAIAELYFGLGYLWRTFDFELHDTIESRDVLTSHDAFIGITELESEGIKVKIVGETAD</sequence>
<organism evidence="10 11">
    <name type="scientific">Lophiostoma macrostomum CBS 122681</name>
    <dbReference type="NCBI Taxonomy" id="1314788"/>
    <lineage>
        <taxon>Eukaryota</taxon>
        <taxon>Fungi</taxon>
        <taxon>Dikarya</taxon>
        <taxon>Ascomycota</taxon>
        <taxon>Pezizomycotina</taxon>
        <taxon>Dothideomycetes</taxon>
        <taxon>Pleosporomycetidae</taxon>
        <taxon>Pleosporales</taxon>
        <taxon>Lophiostomataceae</taxon>
        <taxon>Lophiostoma</taxon>
    </lineage>
</organism>
<evidence type="ECO:0000313" key="11">
    <source>
        <dbReference type="Proteomes" id="UP000799324"/>
    </source>
</evidence>
<dbReference type="InterPro" id="IPR050121">
    <property type="entry name" value="Cytochrome_P450_monoxygenase"/>
</dbReference>
<keyword evidence="5 7" id="KW-0408">Iron</keyword>
<gene>
    <name evidence="10" type="ORF">K491DRAFT_705581</name>
</gene>
<dbReference type="PANTHER" id="PTHR24305">
    <property type="entry name" value="CYTOCHROME P450"/>
    <property type="match status" value="1"/>
</dbReference>
<evidence type="ECO:0000256" key="9">
    <source>
        <dbReference type="SAM" id="Phobius"/>
    </source>
</evidence>
<comment type="similarity">
    <text evidence="2 8">Belongs to the cytochrome P450 family.</text>
</comment>
<feature type="binding site" description="axial binding residue" evidence="7">
    <location>
        <position position="452"/>
    </location>
    <ligand>
        <name>heme</name>
        <dbReference type="ChEBI" id="CHEBI:30413"/>
    </ligand>
    <ligandPart>
        <name>Fe</name>
        <dbReference type="ChEBI" id="CHEBI:18248"/>
    </ligandPart>
</feature>
<keyword evidence="9" id="KW-0812">Transmembrane</keyword>
<keyword evidence="7 8" id="KW-0349">Heme</keyword>
<dbReference type="Pfam" id="PF00067">
    <property type="entry name" value="p450"/>
    <property type="match status" value="1"/>
</dbReference>
<dbReference type="PRINTS" id="PR00385">
    <property type="entry name" value="P450"/>
</dbReference>
<dbReference type="OrthoDB" id="3945418at2759"/>
<dbReference type="AlphaFoldDB" id="A0A6A6T2A9"/>
<dbReference type="PRINTS" id="PR00463">
    <property type="entry name" value="EP450I"/>
</dbReference>
<dbReference type="SUPFAM" id="SSF48264">
    <property type="entry name" value="Cytochrome P450"/>
    <property type="match status" value="1"/>
</dbReference>
<keyword evidence="4 8" id="KW-0560">Oxidoreductase</keyword>
<feature type="transmembrane region" description="Helical" evidence="9">
    <location>
        <begin position="15"/>
        <end position="37"/>
    </location>
</feature>
<dbReference type="EMBL" id="MU004374">
    <property type="protein sequence ID" value="KAF2653822.1"/>
    <property type="molecule type" value="Genomic_DNA"/>
</dbReference>
<keyword evidence="11" id="KW-1185">Reference proteome</keyword>
<dbReference type="GO" id="GO:0016705">
    <property type="term" value="F:oxidoreductase activity, acting on paired donors, with incorporation or reduction of molecular oxygen"/>
    <property type="evidence" value="ECO:0007669"/>
    <property type="project" value="InterPro"/>
</dbReference>
<evidence type="ECO:0000256" key="3">
    <source>
        <dbReference type="ARBA" id="ARBA00022723"/>
    </source>
</evidence>
<keyword evidence="9" id="KW-0472">Membrane</keyword>
<evidence type="ECO:0000256" key="7">
    <source>
        <dbReference type="PIRSR" id="PIRSR602401-1"/>
    </source>
</evidence>
<comment type="cofactor">
    <cofactor evidence="1 7">
        <name>heme</name>
        <dbReference type="ChEBI" id="CHEBI:30413"/>
    </cofactor>
</comment>
<evidence type="ECO:0000256" key="2">
    <source>
        <dbReference type="ARBA" id="ARBA00010617"/>
    </source>
</evidence>
<keyword evidence="6 8" id="KW-0503">Monooxygenase</keyword>
<reference evidence="10" key="1">
    <citation type="journal article" date="2020" name="Stud. Mycol.">
        <title>101 Dothideomycetes genomes: a test case for predicting lifestyles and emergence of pathogens.</title>
        <authorList>
            <person name="Haridas S."/>
            <person name="Albert R."/>
            <person name="Binder M."/>
            <person name="Bloem J."/>
            <person name="Labutti K."/>
            <person name="Salamov A."/>
            <person name="Andreopoulos B."/>
            <person name="Baker S."/>
            <person name="Barry K."/>
            <person name="Bills G."/>
            <person name="Bluhm B."/>
            <person name="Cannon C."/>
            <person name="Castanera R."/>
            <person name="Culley D."/>
            <person name="Daum C."/>
            <person name="Ezra D."/>
            <person name="Gonzalez J."/>
            <person name="Henrissat B."/>
            <person name="Kuo A."/>
            <person name="Liang C."/>
            <person name="Lipzen A."/>
            <person name="Lutzoni F."/>
            <person name="Magnuson J."/>
            <person name="Mondo S."/>
            <person name="Nolan M."/>
            <person name="Ohm R."/>
            <person name="Pangilinan J."/>
            <person name="Park H.-J."/>
            <person name="Ramirez L."/>
            <person name="Alfaro M."/>
            <person name="Sun H."/>
            <person name="Tritt A."/>
            <person name="Yoshinaga Y."/>
            <person name="Zwiers L.-H."/>
            <person name="Turgeon B."/>
            <person name="Goodwin S."/>
            <person name="Spatafora J."/>
            <person name="Crous P."/>
            <person name="Grigoriev I."/>
        </authorList>
    </citation>
    <scope>NUCLEOTIDE SEQUENCE</scope>
    <source>
        <strain evidence="10">CBS 122681</strain>
    </source>
</reference>
<dbReference type="InterPro" id="IPR001128">
    <property type="entry name" value="Cyt_P450"/>
</dbReference>
<dbReference type="PANTHER" id="PTHR24305:SF157">
    <property type="entry name" value="N-ACETYLTRYPTOPHAN 6-HYDROXYLASE IVOC-RELATED"/>
    <property type="match status" value="1"/>
</dbReference>
<evidence type="ECO:0000313" key="10">
    <source>
        <dbReference type="EMBL" id="KAF2653822.1"/>
    </source>
</evidence>
<keyword evidence="3 7" id="KW-0479">Metal-binding</keyword>
<accession>A0A6A6T2A9</accession>